<gene>
    <name evidence="2" type="ORF">IDJ76_16965</name>
</gene>
<dbReference type="Proteomes" id="UP000619078">
    <property type="component" value="Unassembled WGS sequence"/>
</dbReference>
<dbReference type="PANTHER" id="PTHR21064">
    <property type="entry name" value="AMINOGLYCOSIDE PHOSPHOTRANSFERASE DOMAIN-CONTAINING PROTEIN-RELATED"/>
    <property type="match status" value="1"/>
</dbReference>
<name>A0A926NRP7_9SPHI</name>
<dbReference type="RefSeq" id="WP_191164769.1">
    <property type="nucleotide sequence ID" value="NZ_JACWMX010000007.1"/>
</dbReference>
<dbReference type="PANTHER" id="PTHR21064:SF5">
    <property type="entry name" value="SLR1880 PROTEIN"/>
    <property type="match status" value="1"/>
</dbReference>
<feature type="domain" description="Aminoglycoside phosphotransferase" evidence="1">
    <location>
        <begin position="23"/>
        <end position="265"/>
    </location>
</feature>
<dbReference type="Pfam" id="PF01636">
    <property type="entry name" value="APH"/>
    <property type="match status" value="1"/>
</dbReference>
<sequence>MPASPDIENIISQFNIQGSIAQIKVVDTGHINDTYHLQNADAMQPDYLLQRINHAIFKNVPGLMDNIRQVTEHLKAKLAPEQADTHTMTIVKLHDGSLFLKDHLGNYWRIFHFIKGTRSYDLVTTTQQAFEGGKAFGRFQSMLTDLNPDLLQDTIPDFHNMEHRLDQLEEALNNNLAGRAKGISAELEFINEHADEMCGILYLGNAGRLPWRITHNDTKFNNVLLDASDRAQCVIDLDTVMPGYVAYDFGDAIRTIINTAAEDEVDLSKIDLNILFFEDYTKGYFEKARSFLTDMEVQSLLLGVFMLPFIQAVRFITDYLNGDIYFKINHTEHNLQRARAQIQLIRKLEENKEDLRGIINSYR</sequence>
<dbReference type="AlphaFoldDB" id="A0A926NRP7"/>
<keyword evidence="3" id="KW-1185">Reference proteome</keyword>
<proteinExistence type="predicted"/>
<accession>A0A926NRP7</accession>
<reference evidence="2" key="1">
    <citation type="submission" date="2020-09" db="EMBL/GenBank/DDBJ databases">
        <title>Novel species of Mucilaginibacter isolated from a glacier on the Tibetan Plateau.</title>
        <authorList>
            <person name="Liu Q."/>
            <person name="Xin Y.-H."/>
        </authorList>
    </citation>
    <scope>NUCLEOTIDE SEQUENCE</scope>
    <source>
        <strain evidence="2">ZB1P21</strain>
    </source>
</reference>
<dbReference type="InterPro" id="IPR002575">
    <property type="entry name" value="Aminoglycoside_PTrfase"/>
</dbReference>
<evidence type="ECO:0000259" key="1">
    <source>
        <dbReference type="Pfam" id="PF01636"/>
    </source>
</evidence>
<comment type="caution">
    <text evidence="2">The sequence shown here is derived from an EMBL/GenBank/DDBJ whole genome shotgun (WGS) entry which is preliminary data.</text>
</comment>
<dbReference type="InterPro" id="IPR050249">
    <property type="entry name" value="Pseudomonas-type_ThrB"/>
</dbReference>
<dbReference type="Gene3D" id="3.90.1200.10">
    <property type="match status" value="1"/>
</dbReference>
<evidence type="ECO:0000313" key="2">
    <source>
        <dbReference type="EMBL" id="MBD1394801.1"/>
    </source>
</evidence>
<organism evidence="2 3">
    <name type="scientific">Mucilaginibacter glaciei</name>
    <dbReference type="NCBI Taxonomy" id="2772109"/>
    <lineage>
        <taxon>Bacteria</taxon>
        <taxon>Pseudomonadati</taxon>
        <taxon>Bacteroidota</taxon>
        <taxon>Sphingobacteriia</taxon>
        <taxon>Sphingobacteriales</taxon>
        <taxon>Sphingobacteriaceae</taxon>
        <taxon>Mucilaginibacter</taxon>
    </lineage>
</organism>
<evidence type="ECO:0000313" key="3">
    <source>
        <dbReference type="Proteomes" id="UP000619078"/>
    </source>
</evidence>
<dbReference type="EMBL" id="JACWMX010000007">
    <property type="protein sequence ID" value="MBD1394801.1"/>
    <property type="molecule type" value="Genomic_DNA"/>
</dbReference>
<dbReference type="InterPro" id="IPR011009">
    <property type="entry name" value="Kinase-like_dom_sf"/>
</dbReference>
<dbReference type="SUPFAM" id="SSF56112">
    <property type="entry name" value="Protein kinase-like (PK-like)"/>
    <property type="match status" value="1"/>
</dbReference>
<protein>
    <submittedName>
        <fullName evidence="2">Aminoglycoside phosphotransferase family protein</fullName>
    </submittedName>
</protein>